<comment type="caution">
    <text evidence="1">The sequence shown here is derived from an EMBL/GenBank/DDBJ whole genome shotgun (WGS) entry which is preliminary data.</text>
</comment>
<sequence>MKRQCVSRCGKNVQRSGEQRSATLWQCVERRITQPQKRRTLSLSRGSFPLRQEATNLQDCRRLHPLPRRQSADLYEERQKVWQPRRLPCRQ</sequence>
<protein>
    <submittedName>
        <fullName evidence="1">Uncharacterized protein</fullName>
    </submittedName>
</protein>
<dbReference type="EMBL" id="CM023485">
    <property type="protein sequence ID" value="KAH6930077.1"/>
    <property type="molecule type" value="Genomic_DNA"/>
</dbReference>
<reference evidence="1" key="1">
    <citation type="submission" date="2020-05" db="EMBL/GenBank/DDBJ databases">
        <title>Large-scale comparative analyses of tick genomes elucidate their genetic diversity and vector capacities.</title>
        <authorList>
            <person name="Jia N."/>
            <person name="Wang J."/>
            <person name="Shi W."/>
            <person name="Du L."/>
            <person name="Sun Y."/>
            <person name="Zhan W."/>
            <person name="Jiang J."/>
            <person name="Wang Q."/>
            <person name="Zhang B."/>
            <person name="Ji P."/>
            <person name="Sakyi L.B."/>
            <person name="Cui X."/>
            <person name="Yuan T."/>
            <person name="Jiang B."/>
            <person name="Yang W."/>
            <person name="Lam T.T.-Y."/>
            <person name="Chang Q."/>
            <person name="Ding S."/>
            <person name="Wang X."/>
            <person name="Zhu J."/>
            <person name="Ruan X."/>
            <person name="Zhao L."/>
            <person name="Wei J."/>
            <person name="Que T."/>
            <person name="Du C."/>
            <person name="Cheng J."/>
            <person name="Dai P."/>
            <person name="Han X."/>
            <person name="Huang E."/>
            <person name="Gao Y."/>
            <person name="Liu J."/>
            <person name="Shao H."/>
            <person name="Ye R."/>
            <person name="Li L."/>
            <person name="Wei W."/>
            <person name="Wang X."/>
            <person name="Wang C."/>
            <person name="Yang T."/>
            <person name="Huo Q."/>
            <person name="Li W."/>
            <person name="Guo W."/>
            <person name="Chen H."/>
            <person name="Zhou L."/>
            <person name="Ni X."/>
            <person name="Tian J."/>
            <person name="Zhou Y."/>
            <person name="Sheng Y."/>
            <person name="Liu T."/>
            <person name="Pan Y."/>
            <person name="Xia L."/>
            <person name="Li J."/>
            <person name="Zhao F."/>
            <person name="Cao W."/>
        </authorList>
    </citation>
    <scope>NUCLEOTIDE SEQUENCE</scope>
    <source>
        <strain evidence="1">Hyas-2018</strain>
    </source>
</reference>
<organism evidence="1 2">
    <name type="scientific">Hyalomma asiaticum</name>
    <name type="common">Tick</name>
    <dbReference type="NCBI Taxonomy" id="266040"/>
    <lineage>
        <taxon>Eukaryota</taxon>
        <taxon>Metazoa</taxon>
        <taxon>Ecdysozoa</taxon>
        <taxon>Arthropoda</taxon>
        <taxon>Chelicerata</taxon>
        <taxon>Arachnida</taxon>
        <taxon>Acari</taxon>
        <taxon>Parasitiformes</taxon>
        <taxon>Ixodida</taxon>
        <taxon>Ixodoidea</taxon>
        <taxon>Ixodidae</taxon>
        <taxon>Hyalomminae</taxon>
        <taxon>Hyalomma</taxon>
    </lineage>
</organism>
<evidence type="ECO:0000313" key="1">
    <source>
        <dbReference type="EMBL" id="KAH6930077.1"/>
    </source>
</evidence>
<evidence type="ECO:0000313" key="2">
    <source>
        <dbReference type="Proteomes" id="UP000821845"/>
    </source>
</evidence>
<proteinExistence type="predicted"/>
<dbReference type="Proteomes" id="UP000821845">
    <property type="component" value="Chromosome 5"/>
</dbReference>
<accession>A0ACB7S4I7</accession>
<name>A0ACB7S4I7_HYAAI</name>
<keyword evidence="2" id="KW-1185">Reference proteome</keyword>
<gene>
    <name evidence="1" type="ORF">HPB50_008780</name>
</gene>